<name>A0A6H5FW21_9HEMI</name>
<proteinExistence type="predicted"/>
<keyword evidence="2" id="KW-1185">Reference proteome</keyword>
<organism evidence="1 2">
    <name type="scientific">Nesidiocoris tenuis</name>
    <dbReference type="NCBI Taxonomy" id="355587"/>
    <lineage>
        <taxon>Eukaryota</taxon>
        <taxon>Metazoa</taxon>
        <taxon>Ecdysozoa</taxon>
        <taxon>Arthropoda</taxon>
        <taxon>Hexapoda</taxon>
        <taxon>Insecta</taxon>
        <taxon>Pterygota</taxon>
        <taxon>Neoptera</taxon>
        <taxon>Paraneoptera</taxon>
        <taxon>Hemiptera</taxon>
        <taxon>Heteroptera</taxon>
        <taxon>Panheteroptera</taxon>
        <taxon>Cimicomorpha</taxon>
        <taxon>Miridae</taxon>
        <taxon>Dicyphina</taxon>
        <taxon>Nesidiocoris</taxon>
    </lineage>
</organism>
<sequence length="121" mass="12835">MGVLVTLSPLLAYSQRSSLVYSGSTRVGTPMTFFRLSVPTGRSVAAPLVGRRRSSSGCTRALREFTGDTFSSSGVLATKHVMGVLGLYVSAPLMFFRVSVPTGQSVVGPPPVLQWVYSCST</sequence>
<dbReference type="EMBL" id="CADCXU010000315">
    <property type="protein sequence ID" value="CAA9993255.1"/>
    <property type="molecule type" value="Genomic_DNA"/>
</dbReference>
<protein>
    <submittedName>
        <fullName evidence="1">Uncharacterized protein</fullName>
    </submittedName>
</protein>
<reference evidence="1 2" key="1">
    <citation type="submission" date="2020-02" db="EMBL/GenBank/DDBJ databases">
        <authorList>
            <person name="Ferguson B K."/>
        </authorList>
    </citation>
    <scope>NUCLEOTIDE SEQUENCE [LARGE SCALE GENOMIC DNA]</scope>
</reference>
<evidence type="ECO:0000313" key="2">
    <source>
        <dbReference type="Proteomes" id="UP000479000"/>
    </source>
</evidence>
<dbReference type="Proteomes" id="UP000479000">
    <property type="component" value="Unassembled WGS sequence"/>
</dbReference>
<accession>A0A6H5FW21</accession>
<dbReference type="AlphaFoldDB" id="A0A6H5FW21"/>
<gene>
    <name evidence="1" type="ORF">NTEN_LOCUS239</name>
</gene>
<evidence type="ECO:0000313" key="1">
    <source>
        <dbReference type="EMBL" id="CAA9993255.1"/>
    </source>
</evidence>